<comment type="caution">
    <text evidence="8">The sequence shown here is derived from an EMBL/GenBank/DDBJ whole genome shotgun (WGS) entry which is preliminary data.</text>
</comment>
<accession>A0A1G1Y0M5</accession>
<sequence>MPIQKAGFKALRQNHKIAFRNRKAKSDIAALIRRVKKMVVVGDQAKTSDWLRQAVKKIDKAVQKNILKKNTANRTKSRLFKAVNALTKKS</sequence>
<dbReference type="GO" id="GO:0015935">
    <property type="term" value="C:small ribosomal subunit"/>
    <property type="evidence" value="ECO:0007669"/>
    <property type="project" value="TreeGrafter"/>
</dbReference>
<organism evidence="8 9">
    <name type="scientific">Candidatus Buchananbacteria bacterium RIFCSPHIGHO2_01_FULL_44_11</name>
    <dbReference type="NCBI Taxonomy" id="1797535"/>
    <lineage>
        <taxon>Bacteria</taxon>
        <taxon>Candidatus Buchananiibacteriota</taxon>
    </lineage>
</organism>
<dbReference type="Proteomes" id="UP000178240">
    <property type="component" value="Unassembled WGS sequence"/>
</dbReference>
<evidence type="ECO:0000256" key="6">
    <source>
        <dbReference type="ARBA" id="ARBA00035136"/>
    </source>
</evidence>
<evidence type="ECO:0000256" key="2">
    <source>
        <dbReference type="ARBA" id="ARBA00022730"/>
    </source>
</evidence>
<dbReference type="EMBL" id="MHIE01000010">
    <property type="protein sequence ID" value="OGY45889.1"/>
    <property type="molecule type" value="Genomic_DNA"/>
</dbReference>
<evidence type="ECO:0000256" key="4">
    <source>
        <dbReference type="ARBA" id="ARBA00022980"/>
    </source>
</evidence>
<evidence type="ECO:0000256" key="7">
    <source>
        <dbReference type="HAMAP-Rule" id="MF_00500"/>
    </source>
</evidence>
<evidence type="ECO:0000256" key="3">
    <source>
        <dbReference type="ARBA" id="ARBA00022884"/>
    </source>
</evidence>
<dbReference type="HAMAP" id="MF_00500">
    <property type="entry name" value="Ribosomal_bS20"/>
    <property type="match status" value="1"/>
</dbReference>
<protein>
    <recommendedName>
        <fullName evidence="6 7">Small ribosomal subunit protein bS20</fullName>
    </recommendedName>
</protein>
<evidence type="ECO:0000256" key="5">
    <source>
        <dbReference type="ARBA" id="ARBA00023274"/>
    </source>
</evidence>
<dbReference type="PANTHER" id="PTHR33398:SF1">
    <property type="entry name" value="SMALL RIBOSOMAL SUBUNIT PROTEIN BS20C"/>
    <property type="match status" value="1"/>
</dbReference>
<dbReference type="SUPFAM" id="SSF46992">
    <property type="entry name" value="Ribosomal protein S20"/>
    <property type="match status" value="1"/>
</dbReference>
<dbReference type="AlphaFoldDB" id="A0A1G1Y0M5"/>
<comment type="function">
    <text evidence="7">Binds directly to 16S ribosomal RNA.</text>
</comment>
<keyword evidence="5 7" id="KW-0687">Ribonucleoprotein</keyword>
<keyword evidence="4 7" id="KW-0689">Ribosomal protein</keyword>
<comment type="similarity">
    <text evidence="1 7">Belongs to the bacterial ribosomal protein bS20 family.</text>
</comment>
<dbReference type="NCBIfam" id="TIGR00029">
    <property type="entry name" value="S20"/>
    <property type="match status" value="1"/>
</dbReference>
<dbReference type="Pfam" id="PF01649">
    <property type="entry name" value="Ribosomal_S20p"/>
    <property type="match status" value="1"/>
</dbReference>
<evidence type="ECO:0000313" key="9">
    <source>
        <dbReference type="Proteomes" id="UP000178240"/>
    </source>
</evidence>
<dbReference type="GO" id="GO:0070181">
    <property type="term" value="F:small ribosomal subunit rRNA binding"/>
    <property type="evidence" value="ECO:0007669"/>
    <property type="project" value="TreeGrafter"/>
</dbReference>
<evidence type="ECO:0000256" key="1">
    <source>
        <dbReference type="ARBA" id="ARBA00007634"/>
    </source>
</evidence>
<dbReference type="Gene3D" id="1.20.58.110">
    <property type="entry name" value="Ribosomal protein S20"/>
    <property type="match status" value="1"/>
</dbReference>
<evidence type="ECO:0000313" key="8">
    <source>
        <dbReference type="EMBL" id="OGY45889.1"/>
    </source>
</evidence>
<proteinExistence type="inferred from homology"/>
<dbReference type="PANTHER" id="PTHR33398">
    <property type="entry name" value="30S RIBOSOMAL PROTEIN S20"/>
    <property type="match status" value="1"/>
</dbReference>
<keyword evidence="2 7" id="KW-0699">rRNA-binding</keyword>
<keyword evidence="3 7" id="KW-0694">RNA-binding</keyword>
<name>A0A1G1Y0M5_9BACT</name>
<dbReference type="STRING" id="1797535.A2744_00880"/>
<dbReference type="InterPro" id="IPR002583">
    <property type="entry name" value="Ribosomal_bS20"/>
</dbReference>
<dbReference type="GO" id="GO:0006412">
    <property type="term" value="P:translation"/>
    <property type="evidence" value="ECO:0007669"/>
    <property type="project" value="UniProtKB-UniRule"/>
</dbReference>
<dbReference type="GO" id="GO:0003735">
    <property type="term" value="F:structural constituent of ribosome"/>
    <property type="evidence" value="ECO:0007669"/>
    <property type="project" value="InterPro"/>
</dbReference>
<reference evidence="8 9" key="1">
    <citation type="journal article" date="2016" name="Nat. Commun.">
        <title>Thousands of microbial genomes shed light on interconnected biogeochemical processes in an aquifer system.</title>
        <authorList>
            <person name="Anantharaman K."/>
            <person name="Brown C.T."/>
            <person name="Hug L.A."/>
            <person name="Sharon I."/>
            <person name="Castelle C.J."/>
            <person name="Probst A.J."/>
            <person name="Thomas B.C."/>
            <person name="Singh A."/>
            <person name="Wilkins M.J."/>
            <person name="Karaoz U."/>
            <person name="Brodie E.L."/>
            <person name="Williams K.H."/>
            <person name="Hubbard S.S."/>
            <person name="Banfield J.F."/>
        </authorList>
    </citation>
    <scope>NUCLEOTIDE SEQUENCE [LARGE SCALE GENOMIC DNA]</scope>
</reference>
<gene>
    <name evidence="7" type="primary">rpsT</name>
    <name evidence="8" type="ORF">A2744_00880</name>
</gene>
<dbReference type="InterPro" id="IPR036510">
    <property type="entry name" value="Ribosomal_bS20_sf"/>
</dbReference>